<dbReference type="EMBL" id="BHYK01000001">
    <property type="protein sequence ID" value="GCD08412.1"/>
    <property type="molecule type" value="Genomic_DNA"/>
</dbReference>
<dbReference type="SUPFAM" id="SSF54001">
    <property type="entry name" value="Cysteine proteinases"/>
    <property type="match status" value="1"/>
</dbReference>
<dbReference type="Proteomes" id="UP000287872">
    <property type="component" value="Unassembled WGS sequence"/>
</dbReference>
<proteinExistence type="predicted"/>
<dbReference type="AlphaFoldDB" id="A0A401UG01"/>
<dbReference type="RefSeq" id="WP_185732549.1">
    <property type="nucleotide sequence ID" value="NZ_BHYK01000001.1"/>
</dbReference>
<dbReference type="InterPro" id="IPR024453">
    <property type="entry name" value="Peptidase_C92"/>
</dbReference>
<accession>A0A401UG01</accession>
<organism evidence="1 2">
    <name type="scientific">Clostridium tagluense</name>
    <dbReference type="NCBI Taxonomy" id="360422"/>
    <lineage>
        <taxon>Bacteria</taxon>
        <taxon>Bacillati</taxon>
        <taxon>Bacillota</taxon>
        <taxon>Clostridia</taxon>
        <taxon>Eubacteriales</taxon>
        <taxon>Clostridiaceae</taxon>
        <taxon>Clostridium</taxon>
    </lineage>
</organism>
<dbReference type="InterPro" id="IPR038765">
    <property type="entry name" value="Papain-like_cys_pep_sf"/>
</dbReference>
<protein>
    <recommendedName>
        <fullName evidence="3">Permuted papain-like amidase YaeF/Yiix C92 family enzyme</fullName>
    </recommendedName>
</protein>
<name>A0A401UG01_9CLOT</name>
<dbReference type="Pfam" id="PF05708">
    <property type="entry name" value="Peptidase_C92"/>
    <property type="match status" value="1"/>
</dbReference>
<keyword evidence="2" id="KW-1185">Reference proteome</keyword>
<dbReference type="Gene3D" id="3.90.1720.10">
    <property type="entry name" value="endopeptidase domain like (from Nostoc punctiforme)"/>
    <property type="match status" value="1"/>
</dbReference>
<sequence>MGVVHSEVNEEISQSLELIKELEHVVSEIQKNEVLFSSDIQNMSLANKLSILDKWVSYVGCYNRLNEIRKKYKNELILKGEEDSHIKFKNILLIYASTIAIRKNSILLASIIDKNKYLESMLNESRPEYNINKKQYYYITQEITEISYMISLFRNKHYFDFMVKYYEVSGYERELLDYASYNYLNLIKLVRNHRSIVFNNMIQFFGKNVFDFWFPFQKWVAISITGVDYSSRKEKYVSDEDINIIKGELLPGDVLLKRNNYQLTNMGLPGFWTHSAIYIGRLEELDKYFEDMPLGDYLCVSDYLKVIYPKVYHSLCGENNRQYIIEVIAPGVVINSLEVIAKVDYFSALRPKLSKEDKLKALFVAFEYLGKAYDYNFDIMTDNALFCSELIYKSYLSSSNKKGITFILEPKAGRLLLSPNSIIKKFDAEFNSENAELDFVLFYDGSERERKAVRKSAKDLKTTWKLNKWAIVKRRIILNTETRYPVVKFHSAVSKLRIILYGMFY</sequence>
<evidence type="ECO:0008006" key="3">
    <source>
        <dbReference type="Google" id="ProtNLM"/>
    </source>
</evidence>
<gene>
    <name evidence="1" type="ORF">Ctaglu_00350</name>
</gene>
<comment type="caution">
    <text evidence="1">The sequence shown here is derived from an EMBL/GenBank/DDBJ whole genome shotgun (WGS) entry which is preliminary data.</text>
</comment>
<reference evidence="1 2" key="1">
    <citation type="submission" date="2018-11" db="EMBL/GenBank/DDBJ databases">
        <title>Genome sequencing and assembly of Clostridium tagluense strain A121.</title>
        <authorList>
            <person name="Murakami T."/>
            <person name="Segawa T."/>
            <person name="Shcherbakova V.A."/>
            <person name="Mori H."/>
            <person name="Yoshimura Y."/>
        </authorList>
    </citation>
    <scope>NUCLEOTIDE SEQUENCE [LARGE SCALE GENOMIC DNA]</scope>
    <source>
        <strain evidence="1 2">A121</strain>
    </source>
</reference>
<evidence type="ECO:0000313" key="2">
    <source>
        <dbReference type="Proteomes" id="UP000287872"/>
    </source>
</evidence>
<evidence type="ECO:0000313" key="1">
    <source>
        <dbReference type="EMBL" id="GCD08412.1"/>
    </source>
</evidence>